<dbReference type="Gene3D" id="1.10.510.10">
    <property type="entry name" value="Transferase(Phosphotransferase) domain 1"/>
    <property type="match status" value="1"/>
</dbReference>
<gene>
    <name evidence="3" type="primary">Contig16318.g804</name>
    <name evidence="3" type="ORF">STYLEM_1983</name>
</gene>
<proteinExistence type="predicted"/>
<dbReference type="GO" id="GO:0005737">
    <property type="term" value="C:cytoplasm"/>
    <property type="evidence" value="ECO:0007669"/>
    <property type="project" value="TreeGrafter"/>
</dbReference>
<dbReference type="OrthoDB" id="293309at2759"/>
<accession>A0A077ZUN4</accession>
<dbReference type="SUPFAM" id="SSF56112">
    <property type="entry name" value="Protein kinase-like (PK-like)"/>
    <property type="match status" value="1"/>
</dbReference>
<evidence type="ECO:0000256" key="1">
    <source>
        <dbReference type="SAM" id="MobiDB-lite"/>
    </source>
</evidence>
<keyword evidence="4" id="KW-1185">Reference proteome</keyword>
<feature type="domain" description="Protein kinase" evidence="2">
    <location>
        <begin position="14"/>
        <end position="285"/>
    </location>
</feature>
<dbReference type="InterPro" id="IPR011009">
    <property type="entry name" value="Kinase-like_dom_sf"/>
</dbReference>
<dbReference type="GO" id="GO:0005634">
    <property type="term" value="C:nucleus"/>
    <property type="evidence" value="ECO:0007669"/>
    <property type="project" value="TreeGrafter"/>
</dbReference>
<dbReference type="InterPro" id="IPR000719">
    <property type="entry name" value="Prot_kinase_dom"/>
</dbReference>
<dbReference type="AlphaFoldDB" id="A0A077ZUN4"/>
<protein>
    <recommendedName>
        <fullName evidence="2">Protein kinase domain-containing protein</fullName>
    </recommendedName>
</protein>
<name>A0A077ZUN4_STYLE</name>
<dbReference type="PANTHER" id="PTHR44167">
    <property type="entry name" value="OVARIAN-SPECIFIC SERINE/THREONINE-PROTEIN KINASE LOK-RELATED"/>
    <property type="match status" value="1"/>
</dbReference>
<organism evidence="3 4">
    <name type="scientific">Stylonychia lemnae</name>
    <name type="common">Ciliate</name>
    <dbReference type="NCBI Taxonomy" id="5949"/>
    <lineage>
        <taxon>Eukaryota</taxon>
        <taxon>Sar</taxon>
        <taxon>Alveolata</taxon>
        <taxon>Ciliophora</taxon>
        <taxon>Intramacronucleata</taxon>
        <taxon>Spirotrichea</taxon>
        <taxon>Stichotrichia</taxon>
        <taxon>Sporadotrichida</taxon>
        <taxon>Oxytrichidae</taxon>
        <taxon>Stylonychinae</taxon>
        <taxon>Stylonychia</taxon>
    </lineage>
</organism>
<dbReference type="Proteomes" id="UP000039865">
    <property type="component" value="Unassembled WGS sequence"/>
</dbReference>
<reference evidence="3 4" key="1">
    <citation type="submission" date="2014-06" db="EMBL/GenBank/DDBJ databases">
        <authorList>
            <person name="Swart Estienne"/>
        </authorList>
    </citation>
    <scope>NUCLEOTIDE SEQUENCE [LARGE SCALE GENOMIC DNA]</scope>
    <source>
        <strain evidence="3 4">130c</strain>
    </source>
</reference>
<dbReference type="PROSITE" id="PS00109">
    <property type="entry name" value="PROTEIN_KINASE_TYR"/>
    <property type="match status" value="1"/>
</dbReference>
<dbReference type="InterPro" id="IPR008266">
    <property type="entry name" value="Tyr_kinase_AS"/>
</dbReference>
<dbReference type="EMBL" id="CCKQ01001912">
    <property type="protein sequence ID" value="CDW73015.1"/>
    <property type="molecule type" value="Genomic_DNA"/>
</dbReference>
<dbReference type="PANTHER" id="PTHR44167:SF18">
    <property type="entry name" value="PROTEIN KINASE DOMAIN-CONTAINING PROTEIN"/>
    <property type="match status" value="1"/>
</dbReference>
<evidence type="ECO:0000259" key="2">
    <source>
        <dbReference type="PROSITE" id="PS50011"/>
    </source>
</evidence>
<dbReference type="InParanoid" id="A0A077ZUN4"/>
<evidence type="ECO:0000313" key="3">
    <source>
        <dbReference type="EMBL" id="CDW73015.1"/>
    </source>
</evidence>
<dbReference type="Pfam" id="PF00069">
    <property type="entry name" value="Pkinase"/>
    <property type="match status" value="1"/>
</dbReference>
<dbReference type="GO" id="GO:0004674">
    <property type="term" value="F:protein serine/threonine kinase activity"/>
    <property type="evidence" value="ECO:0007669"/>
    <property type="project" value="TreeGrafter"/>
</dbReference>
<dbReference type="Gene3D" id="3.30.200.20">
    <property type="entry name" value="Phosphorylase Kinase, domain 1"/>
    <property type="match status" value="1"/>
</dbReference>
<feature type="region of interest" description="Disordered" evidence="1">
    <location>
        <begin position="414"/>
        <end position="438"/>
    </location>
</feature>
<dbReference type="GO" id="GO:0044773">
    <property type="term" value="P:mitotic DNA damage checkpoint signaling"/>
    <property type="evidence" value="ECO:0007669"/>
    <property type="project" value="TreeGrafter"/>
</dbReference>
<evidence type="ECO:0000313" key="4">
    <source>
        <dbReference type="Proteomes" id="UP000039865"/>
    </source>
</evidence>
<sequence length="438" mass="50729">MELDTIQLFNPKQFNTLRKLGQGSQASVFKVQPIEISSNIHKQKYALKIIKKGIEKDVQAECLSNEIKIMKSLKSLPNVVQLRQIFEDNENVYLLMDYKKGGNLKELIKNKGMMNEYEAKQVCFQLLQTLGDIHDKNVVHRDVTPQNILFEEKFNPDFRFDYKLSIADFGLSAYLDQIQNQQQIIKCGTPGFMAPEILRSTKYSSKSDIFSVGCVIYKMLTGSNLFDGINPIQILKLNWKCNVKDPIKNNLSRYTDACKEFMLQILRDDETRRPNAREAMMHPWIRPMYLKKDRTFKYQQQRKGLLYNQLGVVSGISTYQGTLKNLIINQQVCSIVQSNAEVKNIDDEQKQQECDNTIKQPLRSQNQGITIPLNKAQECIENETFQQNQKLVRQKQSSSSFRIKRRCDVLKTSDQEKLENSNHTPERMLNIKDSDCAS</sequence>
<dbReference type="GO" id="GO:0005524">
    <property type="term" value="F:ATP binding"/>
    <property type="evidence" value="ECO:0007669"/>
    <property type="project" value="InterPro"/>
</dbReference>
<dbReference type="PROSITE" id="PS50011">
    <property type="entry name" value="PROTEIN_KINASE_DOM"/>
    <property type="match status" value="1"/>
</dbReference>